<dbReference type="Gene3D" id="3.40.50.300">
    <property type="entry name" value="P-loop containing nucleotide triphosphate hydrolases"/>
    <property type="match status" value="1"/>
</dbReference>
<dbReference type="OrthoDB" id="9815896at2"/>
<dbReference type="Proteomes" id="UP000031518">
    <property type="component" value="Unassembled WGS sequence"/>
</dbReference>
<dbReference type="GO" id="GO:0016887">
    <property type="term" value="F:ATP hydrolysis activity"/>
    <property type="evidence" value="ECO:0007669"/>
    <property type="project" value="InterPro"/>
</dbReference>
<evidence type="ECO:0000259" key="2">
    <source>
        <dbReference type="SMART" id="SM00382"/>
    </source>
</evidence>
<dbReference type="InterPro" id="IPR052026">
    <property type="entry name" value="ExeA_AAA_ATPase_DNA-bind"/>
</dbReference>
<dbReference type="SMART" id="SM00382">
    <property type="entry name" value="AAA"/>
    <property type="match status" value="1"/>
</dbReference>
<dbReference type="STRING" id="454194.PYK22_01918"/>
<accession>A0A0B6X0I1</accession>
<reference evidence="3 4" key="2">
    <citation type="submission" date="2015-01" db="EMBL/GenBank/DDBJ databases">
        <title>Complete genome sequence of Pyrinomonas methylaliphatogenes type strain K22T.</title>
        <authorList>
            <person name="Lee K.C.Y."/>
            <person name="Power J.F."/>
            <person name="Dunfield P.F."/>
            <person name="Morgan X.C."/>
            <person name="Huttenhower C."/>
            <person name="Stott M.B."/>
        </authorList>
    </citation>
    <scope>NUCLEOTIDE SEQUENCE [LARGE SCALE GENOMIC DNA]</scope>
    <source>
        <strain evidence="3 4">K22</strain>
    </source>
</reference>
<dbReference type="InterPro" id="IPR027417">
    <property type="entry name" value="P-loop_NTPase"/>
</dbReference>
<protein>
    <submittedName>
        <fullName evidence="3">Type II secretory pathway, component ExeA (Predicted ATPase)</fullName>
    </submittedName>
</protein>
<dbReference type="Pfam" id="PF13401">
    <property type="entry name" value="AAA_22"/>
    <property type="match status" value="1"/>
</dbReference>
<sequence>MYKEFYGLKEFPFALTPDPRFIYFTPSHAEAMANLHYGIESGKGLIVVTGEVGTGKTTVLRWIMQRLERTVLVGYIFNPRLSVPEFYRYLSSPTLLNIQGWENKADLLAALGQILESRHRRGLRTVLIIDEAQALSLAVLEEIRLLSNFETNSAKLLQIVLTGQPELRNVLNDPRLRQLKQRVALRCEIRPLPNVEETERYIAARLRVAGATRTDIFTPSAIDFIFRCSEGIPRQINNLCDNALIAGFAAREQTISRAIVEEVAETLDLLPRGSNDAAETEEVASILTEEGRAELWAAGEGAETDEPPLAHTGRRAIR</sequence>
<proteinExistence type="predicted"/>
<dbReference type="PANTHER" id="PTHR35894">
    <property type="entry name" value="GENERAL SECRETION PATHWAY PROTEIN A-RELATED"/>
    <property type="match status" value="1"/>
</dbReference>
<dbReference type="SUPFAM" id="SSF52540">
    <property type="entry name" value="P-loop containing nucleoside triphosphate hydrolases"/>
    <property type="match status" value="1"/>
</dbReference>
<organism evidence="3 4">
    <name type="scientific">Pyrinomonas methylaliphatogenes</name>
    <dbReference type="NCBI Taxonomy" id="454194"/>
    <lineage>
        <taxon>Bacteria</taxon>
        <taxon>Pseudomonadati</taxon>
        <taxon>Acidobacteriota</taxon>
        <taxon>Blastocatellia</taxon>
        <taxon>Blastocatellales</taxon>
        <taxon>Pyrinomonadaceae</taxon>
        <taxon>Pyrinomonas</taxon>
    </lineage>
</organism>
<dbReference type="RefSeq" id="WP_060635524.1">
    <property type="nucleotide sequence ID" value="NZ_CBXV010000006.1"/>
</dbReference>
<name>A0A0B6X0I1_9BACT</name>
<keyword evidence="4" id="KW-1185">Reference proteome</keyword>
<gene>
    <name evidence="3" type="ORF">PYK22_01918</name>
</gene>
<dbReference type="InterPro" id="IPR003593">
    <property type="entry name" value="AAA+_ATPase"/>
</dbReference>
<dbReference type="InterPro" id="IPR049945">
    <property type="entry name" value="AAA_22"/>
</dbReference>
<dbReference type="AlphaFoldDB" id="A0A0B6X0I1"/>
<evidence type="ECO:0000313" key="4">
    <source>
        <dbReference type="Proteomes" id="UP000031518"/>
    </source>
</evidence>
<feature type="region of interest" description="Disordered" evidence="1">
    <location>
        <begin position="298"/>
        <end position="318"/>
    </location>
</feature>
<evidence type="ECO:0000313" key="3">
    <source>
        <dbReference type="EMBL" id="CDM65910.1"/>
    </source>
</evidence>
<evidence type="ECO:0000256" key="1">
    <source>
        <dbReference type="SAM" id="MobiDB-lite"/>
    </source>
</evidence>
<reference evidence="3 4" key="1">
    <citation type="submission" date="2013-12" db="EMBL/GenBank/DDBJ databases">
        <authorList>
            <person name="Stott M."/>
        </authorList>
    </citation>
    <scope>NUCLEOTIDE SEQUENCE [LARGE SCALE GENOMIC DNA]</scope>
    <source>
        <strain evidence="3 4">K22</strain>
    </source>
</reference>
<feature type="domain" description="AAA+ ATPase" evidence="2">
    <location>
        <begin position="42"/>
        <end position="196"/>
    </location>
</feature>
<dbReference type="EMBL" id="CBXV010000006">
    <property type="protein sequence ID" value="CDM65910.1"/>
    <property type="molecule type" value="Genomic_DNA"/>
</dbReference>
<dbReference type="PANTHER" id="PTHR35894:SF1">
    <property type="entry name" value="PHOSPHORIBULOKINASE _ URIDINE KINASE FAMILY"/>
    <property type="match status" value="1"/>
</dbReference>